<sequence>MGHQKTQPEPEQEDLVSLRDLLAQKDDQIAHLTHHLSAHTSHTSHLQHRLLTTLHTLDLLSFSHASQIAELEGEKKVLVEKGKRVADKLDRFVEWAGSVEADRDELREAVGMLIRKVELSNDDFSTWPYSNMHITKLLEPIVFDRHYSKTKHKHKARTKSNPTPHSYSRSRSPNDESFCTCPSPLPIQHTQSCDQRQYDQHHHITPRDRTDHPSNDQADLISYATSLIRTLTHERDSERKEHERTKREAGKRVRELEAVVGRLEGEVEALLCGVLGRGGATGNGGASEEVRGVREKERRKEERKKKRKSEENGGLPTQTQPSPRIPFESTPIQVGLMTQPNPISPTRLMTQEEAIAALEMAVVRNRGLEVEVKALGVRLERARAMKQLQEQGEEDERGGSSPEMGQESSRPNTPTLHNPLPQTKFEGYVNHSRKGSEDIVVPVTGGGDGPRPLERAFGPSPVPTQAHTSTSQVHTSTSQAHTSSTEAHTSASTQVHTSTSAQAHVSIPPPGHTPSSPLSRSPPPQRLSEDIVAGMEPPSPLPPELELTIHSLPSNDELSLQGGVEHEPRPLENPPRVSVHAEPEVQGESGVSVETLLPPLPHESQSRALQHLDEQIVLLREEVEKLKVERGLLAEMVGRAGLVRTSREWEAGQELSEEEFRGVLVLEEECIRYVSLLFPIYWLSFLTFAFGPIGCDMKSVVCRLSSRNLRKSMKRGRGRFWGRLRG</sequence>
<dbReference type="InParanoid" id="A0A067P6C9"/>
<accession>A0A067P6C9</accession>
<feature type="region of interest" description="Disordered" evidence="2">
    <location>
        <begin position="231"/>
        <end position="252"/>
    </location>
</feature>
<feature type="compositionally biased region" description="Polar residues" evidence="2">
    <location>
        <begin position="406"/>
        <end position="416"/>
    </location>
</feature>
<organism evidence="3 4">
    <name type="scientific">Jaapia argillacea MUCL 33604</name>
    <dbReference type="NCBI Taxonomy" id="933084"/>
    <lineage>
        <taxon>Eukaryota</taxon>
        <taxon>Fungi</taxon>
        <taxon>Dikarya</taxon>
        <taxon>Basidiomycota</taxon>
        <taxon>Agaricomycotina</taxon>
        <taxon>Agaricomycetes</taxon>
        <taxon>Agaricomycetidae</taxon>
        <taxon>Jaapiales</taxon>
        <taxon>Jaapiaceae</taxon>
        <taxon>Jaapia</taxon>
    </lineage>
</organism>
<feature type="compositionally biased region" description="Basic and acidic residues" evidence="2">
    <location>
        <begin position="288"/>
        <end position="300"/>
    </location>
</feature>
<feature type="region of interest" description="Disordered" evidence="2">
    <location>
        <begin position="149"/>
        <end position="217"/>
    </location>
</feature>
<gene>
    <name evidence="3" type="ORF">JAAARDRAFT_584715</name>
</gene>
<feature type="compositionally biased region" description="Basic and acidic residues" evidence="2">
    <location>
        <begin position="196"/>
        <end position="214"/>
    </location>
</feature>
<evidence type="ECO:0000313" key="3">
    <source>
        <dbReference type="EMBL" id="KDQ50423.1"/>
    </source>
</evidence>
<proteinExistence type="predicted"/>
<evidence type="ECO:0000313" key="4">
    <source>
        <dbReference type="Proteomes" id="UP000027265"/>
    </source>
</evidence>
<dbReference type="AlphaFoldDB" id="A0A067P6C9"/>
<dbReference type="OrthoDB" id="2800708at2759"/>
<dbReference type="HOGENOM" id="CLU_381326_0_0_1"/>
<dbReference type="Proteomes" id="UP000027265">
    <property type="component" value="Unassembled WGS sequence"/>
</dbReference>
<feature type="coiled-coil region" evidence="1">
    <location>
        <begin position="602"/>
        <end position="629"/>
    </location>
</feature>
<feature type="region of interest" description="Disordered" evidence="2">
    <location>
        <begin position="276"/>
        <end position="328"/>
    </location>
</feature>
<evidence type="ECO:0000256" key="1">
    <source>
        <dbReference type="SAM" id="Coils"/>
    </source>
</evidence>
<feature type="region of interest" description="Disordered" evidence="2">
    <location>
        <begin position="387"/>
        <end position="577"/>
    </location>
</feature>
<feature type="compositionally biased region" description="Gly residues" evidence="2">
    <location>
        <begin position="276"/>
        <end position="285"/>
    </location>
</feature>
<keyword evidence="1" id="KW-0175">Coiled coil</keyword>
<keyword evidence="4" id="KW-1185">Reference proteome</keyword>
<dbReference type="STRING" id="933084.A0A067P6C9"/>
<name>A0A067P6C9_9AGAM</name>
<feature type="compositionally biased region" description="Polar residues" evidence="2">
    <location>
        <begin position="159"/>
        <end position="177"/>
    </location>
</feature>
<feature type="compositionally biased region" description="Basic residues" evidence="2">
    <location>
        <begin position="149"/>
        <end position="158"/>
    </location>
</feature>
<evidence type="ECO:0000256" key="2">
    <source>
        <dbReference type="SAM" id="MobiDB-lite"/>
    </source>
</evidence>
<feature type="compositionally biased region" description="Low complexity" evidence="2">
    <location>
        <begin position="464"/>
        <end position="494"/>
    </location>
</feature>
<protein>
    <submittedName>
        <fullName evidence="3">Uncharacterized protein</fullName>
    </submittedName>
</protein>
<reference evidence="4" key="1">
    <citation type="journal article" date="2014" name="Proc. Natl. Acad. Sci. U.S.A.">
        <title>Extensive sampling of basidiomycete genomes demonstrates inadequacy of the white-rot/brown-rot paradigm for wood decay fungi.</title>
        <authorList>
            <person name="Riley R."/>
            <person name="Salamov A.A."/>
            <person name="Brown D.W."/>
            <person name="Nagy L.G."/>
            <person name="Floudas D."/>
            <person name="Held B.W."/>
            <person name="Levasseur A."/>
            <person name="Lombard V."/>
            <person name="Morin E."/>
            <person name="Otillar R."/>
            <person name="Lindquist E.A."/>
            <person name="Sun H."/>
            <person name="LaButti K.M."/>
            <person name="Schmutz J."/>
            <person name="Jabbour D."/>
            <person name="Luo H."/>
            <person name="Baker S.E."/>
            <person name="Pisabarro A.G."/>
            <person name="Walton J.D."/>
            <person name="Blanchette R.A."/>
            <person name="Henrissat B."/>
            <person name="Martin F."/>
            <person name="Cullen D."/>
            <person name="Hibbett D.S."/>
            <person name="Grigoriev I.V."/>
        </authorList>
    </citation>
    <scope>NUCLEOTIDE SEQUENCE [LARGE SCALE GENOMIC DNA]</scope>
    <source>
        <strain evidence="4">MUCL 33604</strain>
    </source>
</reference>
<dbReference type="EMBL" id="KL197760">
    <property type="protein sequence ID" value="KDQ50423.1"/>
    <property type="molecule type" value="Genomic_DNA"/>
</dbReference>